<dbReference type="STRING" id="460265.Mnod_3223"/>
<dbReference type="PROSITE" id="PS51301">
    <property type="entry name" value="KILA_N"/>
    <property type="match status" value="1"/>
</dbReference>
<dbReference type="InterPro" id="IPR018004">
    <property type="entry name" value="KilA/APSES_HTH"/>
</dbReference>
<gene>
    <name evidence="2" type="ordered locus">Mnod_3223</name>
</gene>
<sequence length="173" mass="19079">MTDRTDTSGRWPGASLQVLDYNGHIIHERGETLSLTDMRRAAGADPSRQPAEWLRSADAKRFLSFLADVLNLGNTQYGIVRVVRGGKSPGTWAYWQVAMAYAKYLDPAFHAWCNEVVRQHMEAMHNPAIEAPTERRPGLSPQSARDVGAIVKRGLHANVPEILDANALGCRSG</sequence>
<dbReference type="Pfam" id="PF04383">
    <property type="entry name" value="KilA-N"/>
    <property type="match status" value="1"/>
</dbReference>
<feature type="domain" description="KilA-N" evidence="1">
    <location>
        <begin position="13"/>
        <end position="120"/>
    </location>
</feature>
<dbReference type="InterPro" id="IPR017880">
    <property type="entry name" value="KilA_N"/>
</dbReference>
<name>B8IKW0_METNO</name>
<reference evidence="2 3" key="1">
    <citation type="submission" date="2009-01" db="EMBL/GenBank/DDBJ databases">
        <title>Complete sequence of chromosome of Methylobacterium nodulans ORS 2060.</title>
        <authorList>
            <consortium name="US DOE Joint Genome Institute"/>
            <person name="Lucas S."/>
            <person name="Copeland A."/>
            <person name="Lapidus A."/>
            <person name="Glavina del Rio T."/>
            <person name="Dalin E."/>
            <person name="Tice H."/>
            <person name="Bruce D."/>
            <person name="Goodwin L."/>
            <person name="Pitluck S."/>
            <person name="Sims D."/>
            <person name="Brettin T."/>
            <person name="Detter J.C."/>
            <person name="Han C."/>
            <person name="Larimer F."/>
            <person name="Land M."/>
            <person name="Hauser L."/>
            <person name="Kyrpides N."/>
            <person name="Ivanova N."/>
            <person name="Marx C.J."/>
            <person name="Richardson P."/>
        </authorList>
    </citation>
    <scope>NUCLEOTIDE SEQUENCE [LARGE SCALE GENOMIC DNA]</scope>
    <source>
        <strain evidence="3">LMG 21967 / CNCM I-2342 / ORS 2060</strain>
    </source>
</reference>
<dbReference type="OrthoDB" id="9808959at2"/>
<accession>B8IKW0</accession>
<evidence type="ECO:0000313" key="2">
    <source>
        <dbReference type="EMBL" id="ACL58148.1"/>
    </source>
</evidence>
<dbReference type="eggNOG" id="ENOG50339RA">
    <property type="taxonomic scope" value="Bacteria"/>
</dbReference>
<dbReference type="SMART" id="SM01252">
    <property type="entry name" value="KilA-N"/>
    <property type="match status" value="1"/>
</dbReference>
<organism evidence="2 3">
    <name type="scientific">Methylobacterium nodulans (strain LMG 21967 / CNCM I-2342 / ORS 2060)</name>
    <dbReference type="NCBI Taxonomy" id="460265"/>
    <lineage>
        <taxon>Bacteria</taxon>
        <taxon>Pseudomonadati</taxon>
        <taxon>Pseudomonadota</taxon>
        <taxon>Alphaproteobacteria</taxon>
        <taxon>Hyphomicrobiales</taxon>
        <taxon>Methylobacteriaceae</taxon>
        <taxon>Methylobacterium</taxon>
    </lineage>
</organism>
<dbReference type="EMBL" id="CP001349">
    <property type="protein sequence ID" value="ACL58148.1"/>
    <property type="molecule type" value="Genomic_DNA"/>
</dbReference>
<proteinExistence type="predicted"/>
<dbReference type="Proteomes" id="UP000008207">
    <property type="component" value="Chromosome"/>
</dbReference>
<dbReference type="AlphaFoldDB" id="B8IKW0"/>
<keyword evidence="3" id="KW-1185">Reference proteome</keyword>
<dbReference type="HOGENOM" id="CLU_1545845_0_0_5"/>
<dbReference type="KEGG" id="mno:Mnod_3223"/>
<protein>
    <submittedName>
        <fullName evidence="2">KilA domain protein</fullName>
    </submittedName>
</protein>
<evidence type="ECO:0000313" key="3">
    <source>
        <dbReference type="Proteomes" id="UP000008207"/>
    </source>
</evidence>
<dbReference type="RefSeq" id="WP_015929812.1">
    <property type="nucleotide sequence ID" value="NC_011894.1"/>
</dbReference>
<evidence type="ECO:0000259" key="1">
    <source>
        <dbReference type="PROSITE" id="PS51301"/>
    </source>
</evidence>